<dbReference type="Pfam" id="PF03830">
    <property type="entry name" value="PTSIIB_sorb"/>
    <property type="match status" value="1"/>
</dbReference>
<sequence>MKIVLARIDDRLIHGQVVTRWIQYSRAKNVLIIDDEVPNNAFLKQVITLSIPPKINIFIKTISEAIEFIHSNKTNDSFMLLFKYPETVLKLINSGVEIPEINLGGVGAHESRKKFYRNISLSKQEIETLRTISERGSNIFIKSIPEDKDISFQTLIQDS</sequence>
<dbReference type="RefSeq" id="WP_010759440.1">
    <property type="nucleotide sequence ID" value="NZ_ASWD01000003.1"/>
</dbReference>
<dbReference type="AlphaFoldDB" id="R2SKF9"/>
<dbReference type="PATRIC" id="fig|1158607.3.peg.4487"/>
<dbReference type="HOGENOM" id="CLU_116175_1_0_9"/>
<dbReference type="Proteomes" id="UP000013782">
    <property type="component" value="Unassembled WGS sequence"/>
</dbReference>
<evidence type="ECO:0000256" key="5">
    <source>
        <dbReference type="ARBA" id="ARBA00022679"/>
    </source>
</evidence>
<evidence type="ECO:0000259" key="8">
    <source>
        <dbReference type="PROSITE" id="PS51101"/>
    </source>
</evidence>
<dbReference type="SUPFAM" id="SSF52728">
    <property type="entry name" value="PTS IIb component"/>
    <property type="match status" value="1"/>
</dbReference>
<dbReference type="eggNOG" id="COG3444">
    <property type="taxonomic scope" value="Bacteria"/>
</dbReference>
<dbReference type="InterPro" id="IPR004720">
    <property type="entry name" value="PTS_IIB_sorbose-sp"/>
</dbReference>
<protein>
    <recommendedName>
        <fullName evidence="8">PTS EIIB type-4 domain-containing protein</fullName>
    </recommendedName>
</protein>
<keyword evidence="4" id="KW-0762">Sugar transport</keyword>
<dbReference type="InterPro" id="IPR036667">
    <property type="entry name" value="PTS_IIB_sorbose-sp_sf"/>
</dbReference>
<dbReference type="GO" id="GO:0005737">
    <property type="term" value="C:cytoplasm"/>
    <property type="evidence" value="ECO:0007669"/>
    <property type="project" value="UniProtKB-SubCell"/>
</dbReference>
<dbReference type="GO" id="GO:0009401">
    <property type="term" value="P:phosphoenolpyruvate-dependent sugar phosphotransferase system"/>
    <property type="evidence" value="ECO:0007669"/>
    <property type="project" value="UniProtKB-KW"/>
</dbReference>
<dbReference type="GO" id="GO:0008982">
    <property type="term" value="F:protein-N(PI)-phosphohistidine-sugar phosphotransferase activity"/>
    <property type="evidence" value="ECO:0007669"/>
    <property type="project" value="InterPro"/>
</dbReference>
<keyword evidence="5" id="KW-0808">Transferase</keyword>
<keyword evidence="3" id="KW-0963">Cytoplasm</keyword>
<evidence type="ECO:0000256" key="1">
    <source>
        <dbReference type="ARBA" id="ARBA00004496"/>
    </source>
</evidence>
<comment type="subcellular location">
    <subcellularLocation>
        <location evidence="1">Cytoplasm</location>
    </subcellularLocation>
</comment>
<evidence type="ECO:0000313" key="10">
    <source>
        <dbReference type="Proteomes" id="UP000013782"/>
    </source>
</evidence>
<dbReference type="PROSITE" id="PS51101">
    <property type="entry name" value="PTS_EIIB_TYPE_4"/>
    <property type="match status" value="1"/>
</dbReference>
<organism evidence="9 10">
    <name type="scientific">Enterococcus pallens ATCC BAA-351</name>
    <dbReference type="NCBI Taxonomy" id="1158607"/>
    <lineage>
        <taxon>Bacteria</taxon>
        <taxon>Bacillati</taxon>
        <taxon>Bacillota</taxon>
        <taxon>Bacilli</taxon>
        <taxon>Lactobacillales</taxon>
        <taxon>Enterococcaceae</taxon>
        <taxon>Enterococcus</taxon>
    </lineage>
</organism>
<reference evidence="9 10" key="1">
    <citation type="submission" date="2013-02" db="EMBL/GenBank/DDBJ databases">
        <title>The Genome Sequence of Enterococcus pallens BAA-351.</title>
        <authorList>
            <consortium name="The Broad Institute Genome Sequencing Platform"/>
            <consortium name="The Broad Institute Genome Sequencing Center for Infectious Disease"/>
            <person name="Earl A.M."/>
            <person name="Gilmore M.S."/>
            <person name="Lebreton F."/>
            <person name="Walker B."/>
            <person name="Young S.K."/>
            <person name="Zeng Q."/>
            <person name="Gargeya S."/>
            <person name="Fitzgerald M."/>
            <person name="Haas B."/>
            <person name="Abouelleil A."/>
            <person name="Alvarado L."/>
            <person name="Arachchi H.M."/>
            <person name="Berlin A.M."/>
            <person name="Chapman S.B."/>
            <person name="Dewar J."/>
            <person name="Goldberg J."/>
            <person name="Griggs A."/>
            <person name="Gujja S."/>
            <person name="Hansen M."/>
            <person name="Howarth C."/>
            <person name="Imamovic A."/>
            <person name="Larimer J."/>
            <person name="McCowan C."/>
            <person name="Murphy C."/>
            <person name="Neiman D."/>
            <person name="Pearson M."/>
            <person name="Priest M."/>
            <person name="Roberts A."/>
            <person name="Saif S."/>
            <person name="Shea T."/>
            <person name="Sisk P."/>
            <person name="Sykes S."/>
            <person name="Wortman J."/>
            <person name="Nusbaum C."/>
            <person name="Birren B."/>
        </authorList>
    </citation>
    <scope>NUCLEOTIDE SEQUENCE [LARGE SCALE GENOMIC DNA]</scope>
    <source>
        <strain evidence="9 10">ATCC BAA-351</strain>
    </source>
</reference>
<dbReference type="Gene3D" id="3.40.35.10">
    <property type="entry name" value="Phosphotransferase system, sorbose subfamily IIB component"/>
    <property type="match status" value="1"/>
</dbReference>
<dbReference type="OrthoDB" id="9788818at2"/>
<feature type="domain" description="PTS EIIB type-4" evidence="8">
    <location>
        <begin position="1"/>
        <end position="159"/>
    </location>
</feature>
<keyword evidence="7" id="KW-0418">Kinase</keyword>
<evidence type="ECO:0000256" key="3">
    <source>
        <dbReference type="ARBA" id="ARBA00022490"/>
    </source>
</evidence>
<evidence type="ECO:0000256" key="4">
    <source>
        <dbReference type="ARBA" id="ARBA00022597"/>
    </source>
</evidence>
<evidence type="ECO:0000256" key="7">
    <source>
        <dbReference type="ARBA" id="ARBA00022777"/>
    </source>
</evidence>
<dbReference type="STRING" id="160454.RV10_GL000333"/>
<dbReference type="GO" id="GO:0016301">
    <property type="term" value="F:kinase activity"/>
    <property type="evidence" value="ECO:0007669"/>
    <property type="project" value="UniProtKB-KW"/>
</dbReference>
<evidence type="ECO:0000256" key="2">
    <source>
        <dbReference type="ARBA" id="ARBA00022448"/>
    </source>
</evidence>
<proteinExistence type="predicted"/>
<comment type="caution">
    <text evidence="9">The sequence shown here is derived from an EMBL/GenBank/DDBJ whole genome shotgun (WGS) entry which is preliminary data.</text>
</comment>
<evidence type="ECO:0000256" key="6">
    <source>
        <dbReference type="ARBA" id="ARBA00022683"/>
    </source>
</evidence>
<evidence type="ECO:0000313" key="9">
    <source>
        <dbReference type="EMBL" id="EOH88684.1"/>
    </source>
</evidence>
<keyword evidence="10" id="KW-1185">Reference proteome</keyword>
<keyword evidence="6" id="KW-0598">Phosphotransferase system</keyword>
<accession>R2SKF9</accession>
<name>R2SKF9_9ENTE</name>
<keyword evidence="2" id="KW-0813">Transport</keyword>
<gene>
    <name evidence="9" type="ORF">UAU_04504</name>
</gene>
<dbReference type="EMBL" id="AJAQ01000045">
    <property type="protein sequence ID" value="EOH88684.1"/>
    <property type="molecule type" value="Genomic_DNA"/>
</dbReference>